<keyword evidence="10" id="KW-1185">Reference proteome</keyword>
<evidence type="ECO:0000256" key="1">
    <source>
        <dbReference type="ARBA" id="ARBA00004442"/>
    </source>
</evidence>
<dbReference type="GO" id="GO:0015562">
    <property type="term" value="F:efflux transmembrane transporter activity"/>
    <property type="evidence" value="ECO:0007669"/>
    <property type="project" value="InterPro"/>
</dbReference>
<comment type="caution">
    <text evidence="9">The sequence shown here is derived from an EMBL/GenBank/DDBJ whole genome shotgun (WGS) entry which is preliminary data.</text>
</comment>
<dbReference type="GO" id="GO:1990281">
    <property type="term" value="C:efflux pump complex"/>
    <property type="evidence" value="ECO:0007669"/>
    <property type="project" value="TreeGrafter"/>
</dbReference>
<evidence type="ECO:0008006" key="11">
    <source>
        <dbReference type="Google" id="ProtNLM"/>
    </source>
</evidence>
<keyword evidence="8" id="KW-0175">Coiled coil</keyword>
<dbReference type="Proteomes" id="UP000031408">
    <property type="component" value="Unassembled WGS sequence"/>
</dbReference>
<dbReference type="SUPFAM" id="SSF56954">
    <property type="entry name" value="Outer membrane efflux proteins (OEP)"/>
    <property type="match status" value="1"/>
</dbReference>
<evidence type="ECO:0000256" key="4">
    <source>
        <dbReference type="ARBA" id="ARBA00022452"/>
    </source>
</evidence>
<comment type="subcellular location">
    <subcellularLocation>
        <location evidence="1">Cell outer membrane</location>
    </subcellularLocation>
</comment>
<dbReference type="GO" id="GO:0009279">
    <property type="term" value="C:cell outer membrane"/>
    <property type="evidence" value="ECO:0007669"/>
    <property type="project" value="UniProtKB-SubCell"/>
</dbReference>
<evidence type="ECO:0000256" key="6">
    <source>
        <dbReference type="ARBA" id="ARBA00023136"/>
    </source>
</evidence>
<feature type="coiled-coil region" evidence="8">
    <location>
        <begin position="348"/>
        <end position="375"/>
    </location>
</feature>
<sequence length="421" mass="47721">MVSDGQDTAKVLTIENAFALANRNNTELKITDKAIDIARQKTEVAKLGQLPTISTALNYGYISNSQVWEPSFSKHATAPIPHNLTQFSLQASEVIFKGGEISNNIRKARLDEQVAVLSYDKNEQGIRFLVVARYLDIYRQVIQRVVYVNNTRLSRERLKNIIILQKQGIVTNNDVLRSKLILSDLELAIRKTDDNIAILNNQLNTVLGLPDNQRLVPDTTLLQTGRESWEIAELLRIAHKENQDLKIAAKETSIARTNLKITEADELPEVSLFAGSNLQRPYTNSAPARDVYFNIWVAGVSVRYNIASIYQSPRKKKTAELQVEQSHQKETHQKEQVELAVKTAMIKYNEAYDELDTYRNDLQSAEENYRIVEKKYFNQLALLTDLIDATNTKVEAELKVANAQINVVYSRYQVLKATGSL</sequence>
<evidence type="ECO:0000256" key="2">
    <source>
        <dbReference type="ARBA" id="ARBA00007613"/>
    </source>
</evidence>
<keyword evidence="7" id="KW-0998">Cell outer membrane</keyword>
<keyword evidence="5" id="KW-0812">Transmembrane</keyword>
<evidence type="ECO:0000256" key="7">
    <source>
        <dbReference type="ARBA" id="ARBA00023237"/>
    </source>
</evidence>
<name>A0A0C1LI41_9BACT</name>
<dbReference type="Gene3D" id="1.20.1600.10">
    <property type="entry name" value="Outer membrane efflux proteins (OEP)"/>
    <property type="match status" value="1"/>
</dbReference>
<dbReference type="Pfam" id="PF02321">
    <property type="entry name" value="OEP"/>
    <property type="match status" value="1"/>
</dbReference>
<organism evidence="9 10">
    <name type="scientific">Flavihumibacter solisilvae</name>
    <dbReference type="NCBI Taxonomy" id="1349421"/>
    <lineage>
        <taxon>Bacteria</taxon>
        <taxon>Pseudomonadati</taxon>
        <taxon>Bacteroidota</taxon>
        <taxon>Chitinophagia</taxon>
        <taxon>Chitinophagales</taxon>
        <taxon>Chitinophagaceae</taxon>
        <taxon>Flavihumibacter</taxon>
    </lineage>
</organism>
<dbReference type="EMBL" id="JSVC01000009">
    <property type="protein sequence ID" value="KIC95018.1"/>
    <property type="molecule type" value="Genomic_DNA"/>
</dbReference>
<dbReference type="InterPro" id="IPR003423">
    <property type="entry name" value="OMP_efflux"/>
</dbReference>
<evidence type="ECO:0000313" key="10">
    <source>
        <dbReference type="Proteomes" id="UP000031408"/>
    </source>
</evidence>
<evidence type="ECO:0000256" key="5">
    <source>
        <dbReference type="ARBA" id="ARBA00022692"/>
    </source>
</evidence>
<dbReference type="GO" id="GO:0015288">
    <property type="term" value="F:porin activity"/>
    <property type="evidence" value="ECO:0007669"/>
    <property type="project" value="TreeGrafter"/>
</dbReference>
<dbReference type="PANTHER" id="PTHR30026">
    <property type="entry name" value="OUTER MEMBRANE PROTEIN TOLC"/>
    <property type="match status" value="1"/>
</dbReference>
<accession>A0A0C1LI41</accession>
<evidence type="ECO:0000256" key="8">
    <source>
        <dbReference type="SAM" id="Coils"/>
    </source>
</evidence>
<protein>
    <recommendedName>
        <fullName evidence="11">Transporter</fullName>
    </recommendedName>
</protein>
<keyword evidence="3" id="KW-0813">Transport</keyword>
<keyword evidence="4" id="KW-1134">Transmembrane beta strand</keyword>
<evidence type="ECO:0000256" key="3">
    <source>
        <dbReference type="ARBA" id="ARBA00022448"/>
    </source>
</evidence>
<gene>
    <name evidence="9" type="ORF">OI18_09050</name>
</gene>
<dbReference type="AlphaFoldDB" id="A0A0C1LI41"/>
<reference evidence="9 10" key="1">
    <citation type="submission" date="2014-11" db="EMBL/GenBank/DDBJ databases">
        <title>Genome sequence of Flavihumibacter solisilvae 3-3.</title>
        <authorList>
            <person name="Zhou G."/>
            <person name="Li M."/>
            <person name="Wang G."/>
        </authorList>
    </citation>
    <scope>NUCLEOTIDE SEQUENCE [LARGE SCALE GENOMIC DNA]</scope>
    <source>
        <strain evidence="9 10">3-3</strain>
    </source>
</reference>
<dbReference type="InterPro" id="IPR051906">
    <property type="entry name" value="TolC-like"/>
</dbReference>
<dbReference type="PANTHER" id="PTHR30026:SF23">
    <property type="entry name" value="TO APRF-PUTATIVE OUTER MEMBRANE EFFLUX PROTEIN OR SECRETED ALKALINE PHOSPHATASE-RELATED"/>
    <property type="match status" value="1"/>
</dbReference>
<comment type="similarity">
    <text evidence="2">Belongs to the outer membrane factor (OMF) (TC 1.B.17) family.</text>
</comment>
<evidence type="ECO:0000313" key="9">
    <source>
        <dbReference type="EMBL" id="KIC95018.1"/>
    </source>
</evidence>
<proteinExistence type="inferred from homology"/>
<dbReference type="STRING" id="1349421.OI18_09050"/>
<keyword evidence="6" id="KW-0472">Membrane</keyword>